<proteinExistence type="predicted"/>
<name>A0A328PUR1_9MOLU</name>
<reference evidence="2" key="1">
    <citation type="submission" date="2018-06" db="EMBL/GenBank/DDBJ databases">
        <authorList>
            <person name="Martinez Ocampo F."/>
            <person name="Quiroz Castaneda R.E."/>
            <person name="Rojas Lopez X."/>
        </authorList>
    </citation>
    <scope>NUCLEOTIDE SEQUENCE [LARGE SCALE GENOMIC DNA]</scope>
    <source>
        <strain evidence="2">INIFAP02</strain>
    </source>
</reference>
<sequence>MHKAKEFLEDTFKIHYKSKNSFPFPFFEYFKGNGCLTTFNTYIRSDMPVRFSRSSFDVPVREFDKSLKQSDYQKSSLQVEKRNVICNTRVSDGEK</sequence>
<dbReference type="EMBL" id="QKVO01000016">
    <property type="protein sequence ID" value="RAO94839.1"/>
    <property type="molecule type" value="Genomic_DNA"/>
</dbReference>
<accession>A0A328PUR1</accession>
<keyword evidence="2" id="KW-1185">Reference proteome</keyword>
<gene>
    <name evidence="1" type="ORF">DNK47_02915</name>
</gene>
<dbReference type="RefSeq" id="WP_112665794.1">
    <property type="nucleotide sequence ID" value="NZ_QKVO01000016.1"/>
</dbReference>
<dbReference type="Proteomes" id="UP000249762">
    <property type="component" value="Unassembled WGS sequence"/>
</dbReference>
<protein>
    <submittedName>
        <fullName evidence="1">Uncharacterized protein</fullName>
    </submittedName>
</protein>
<dbReference type="AlphaFoldDB" id="A0A328PUR1"/>
<organism evidence="1 2">
    <name type="scientific">Mycoplasma wenyonii</name>
    <dbReference type="NCBI Taxonomy" id="65123"/>
    <lineage>
        <taxon>Bacteria</taxon>
        <taxon>Bacillati</taxon>
        <taxon>Mycoplasmatota</taxon>
        <taxon>Mollicutes</taxon>
        <taxon>Mycoplasmataceae</taxon>
        <taxon>Mycoplasma</taxon>
    </lineage>
</organism>
<comment type="caution">
    <text evidence="1">The sequence shown here is derived from an EMBL/GenBank/DDBJ whole genome shotgun (WGS) entry which is preliminary data.</text>
</comment>
<evidence type="ECO:0000313" key="2">
    <source>
        <dbReference type="Proteomes" id="UP000249762"/>
    </source>
</evidence>
<evidence type="ECO:0000313" key="1">
    <source>
        <dbReference type="EMBL" id="RAO94839.1"/>
    </source>
</evidence>